<name>A0A0L6VHK6_9BASI</name>
<dbReference type="AlphaFoldDB" id="A0A0L6VHK6"/>
<comment type="caution">
    <text evidence="2">The sequence shown here is derived from an EMBL/GenBank/DDBJ whole genome shotgun (WGS) entry which is preliminary data.</text>
</comment>
<sequence length="81" mass="8898">MALGKDVFRLILPKDLSRIHPVFHTSVLLPFVEPMNFPNWIILKAPRGDGGGAEAEDNPPVGETPGKSWRGLQDHNSGLEL</sequence>
<gene>
    <name evidence="2" type="ORF">VP01_1597g1</name>
</gene>
<proteinExistence type="predicted"/>
<evidence type="ECO:0000256" key="1">
    <source>
        <dbReference type="SAM" id="MobiDB-lite"/>
    </source>
</evidence>
<evidence type="ECO:0000313" key="2">
    <source>
        <dbReference type="EMBL" id="KNZ60199.1"/>
    </source>
</evidence>
<protein>
    <submittedName>
        <fullName evidence="2">Uncharacterized protein</fullName>
    </submittedName>
</protein>
<keyword evidence="3" id="KW-1185">Reference proteome</keyword>
<evidence type="ECO:0000313" key="3">
    <source>
        <dbReference type="Proteomes" id="UP000037035"/>
    </source>
</evidence>
<reference evidence="2 3" key="1">
    <citation type="submission" date="2015-08" db="EMBL/GenBank/DDBJ databases">
        <title>Next Generation Sequencing and Analysis of the Genome of Puccinia sorghi L Schw, the Causal Agent of Maize Common Rust.</title>
        <authorList>
            <person name="Rochi L."/>
            <person name="Burguener G."/>
            <person name="Darino M."/>
            <person name="Turjanski A."/>
            <person name="Kreff E."/>
            <person name="Dieguez M.J."/>
            <person name="Sacco F."/>
        </authorList>
    </citation>
    <scope>NUCLEOTIDE SEQUENCE [LARGE SCALE GENOMIC DNA]</scope>
    <source>
        <strain evidence="2 3">RO10H11247</strain>
    </source>
</reference>
<organism evidence="2 3">
    <name type="scientific">Puccinia sorghi</name>
    <dbReference type="NCBI Taxonomy" id="27349"/>
    <lineage>
        <taxon>Eukaryota</taxon>
        <taxon>Fungi</taxon>
        <taxon>Dikarya</taxon>
        <taxon>Basidiomycota</taxon>
        <taxon>Pucciniomycotina</taxon>
        <taxon>Pucciniomycetes</taxon>
        <taxon>Pucciniales</taxon>
        <taxon>Pucciniaceae</taxon>
        <taxon>Puccinia</taxon>
    </lineage>
</organism>
<accession>A0A0L6VHK6</accession>
<feature type="region of interest" description="Disordered" evidence="1">
    <location>
        <begin position="48"/>
        <end position="81"/>
    </location>
</feature>
<dbReference type="Proteomes" id="UP000037035">
    <property type="component" value="Unassembled WGS sequence"/>
</dbReference>
<dbReference type="EMBL" id="LAVV01006389">
    <property type="protein sequence ID" value="KNZ60199.1"/>
    <property type="molecule type" value="Genomic_DNA"/>
</dbReference>
<dbReference type="OrthoDB" id="2273864at2759"/>
<dbReference type="VEuPathDB" id="FungiDB:VP01_1597g1"/>